<reference evidence="11" key="2">
    <citation type="journal article" date="2023" name="IMA Fungus">
        <title>Comparative genomic study of the Penicillium genus elucidates a diverse pangenome and 15 lateral gene transfer events.</title>
        <authorList>
            <person name="Petersen C."/>
            <person name="Sorensen T."/>
            <person name="Nielsen M.R."/>
            <person name="Sondergaard T.E."/>
            <person name="Sorensen J.L."/>
            <person name="Fitzpatrick D.A."/>
            <person name="Frisvad J.C."/>
            <person name="Nielsen K.L."/>
        </authorList>
    </citation>
    <scope>NUCLEOTIDE SEQUENCE</scope>
    <source>
        <strain evidence="11">IBT 21472</strain>
    </source>
</reference>
<keyword evidence="10" id="KW-0812">Transmembrane</keyword>
<evidence type="ECO:0000256" key="8">
    <source>
        <dbReference type="PIRSR" id="PIRSR602401-1"/>
    </source>
</evidence>
<evidence type="ECO:0000256" key="3">
    <source>
        <dbReference type="ARBA" id="ARBA00022617"/>
    </source>
</evidence>
<keyword evidence="5 9" id="KW-0560">Oxidoreductase</keyword>
<dbReference type="InterPro" id="IPR002401">
    <property type="entry name" value="Cyt_P450_E_grp-I"/>
</dbReference>
<dbReference type="GO" id="GO:0016705">
    <property type="term" value="F:oxidoreductase activity, acting on paired donors, with incorporation or reduction of molecular oxygen"/>
    <property type="evidence" value="ECO:0007669"/>
    <property type="project" value="InterPro"/>
</dbReference>
<dbReference type="GO" id="GO:0020037">
    <property type="term" value="F:heme binding"/>
    <property type="evidence" value="ECO:0007669"/>
    <property type="project" value="InterPro"/>
</dbReference>
<dbReference type="InterPro" id="IPR050121">
    <property type="entry name" value="Cytochrome_P450_monoxygenase"/>
</dbReference>
<dbReference type="InterPro" id="IPR017972">
    <property type="entry name" value="Cyt_P450_CS"/>
</dbReference>
<dbReference type="SUPFAM" id="SSF48264">
    <property type="entry name" value="Cytochrome P450"/>
    <property type="match status" value="1"/>
</dbReference>
<dbReference type="AlphaFoldDB" id="A0A9W9PPY8"/>
<evidence type="ECO:0000313" key="11">
    <source>
        <dbReference type="EMBL" id="KAJ5303487.1"/>
    </source>
</evidence>
<evidence type="ECO:0000256" key="6">
    <source>
        <dbReference type="ARBA" id="ARBA00023004"/>
    </source>
</evidence>
<evidence type="ECO:0000313" key="12">
    <source>
        <dbReference type="Proteomes" id="UP001147746"/>
    </source>
</evidence>
<evidence type="ECO:0000256" key="10">
    <source>
        <dbReference type="SAM" id="Phobius"/>
    </source>
</evidence>
<comment type="similarity">
    <text evidence="2 9">Belongs to the cytochrome P450 family.</text>
</comment>
<evidence type="ECO:0000256" key="7">
    <source>
        <dbReference type="ARBA" id="ARBA00023033"/>
    </source>
</evidence>
<proteinExistence type="inferred from homology"/>
<dbReference type="GO" id="GO:0004497">
    <property type="term" value="F:monooxygenase activity"/>
    <property type="evidence" value="ECO:0007669"/>
    <property type="project" value="UniProtKB-KW"/>
</dbReference>
<accession>A0A9W9PPY8</accession>
<organism evidence="11 12">
    <name type="scientific">Penicillium atrosanguineum</name>
    <dbReference type="NCBI Taxonomy" id="1132637"/>
    <lineage>
        <taxon>Eukaryota</taxon>
        <taxon>Fungi</taxon>
        <taxon>Dikarya</taxon>
        <taxon>Ascomycota</taxon>
        <taxon>Pezizomycotina</taxon>
        <taxon>Eurotiomycetes</taxon>
        <taxon>Eurotiomycetidae</taxon>
        <taxon>Eurotiales</taxon>
        <taxon>Aspergillaceae</taxon>
        <taxon>Penicillium</taxon>
    </lineage>
</organism>
<feature type="binding site" description="axial binding residue" evidence="8">
    <location>
        <position position="443"/>
    </location>
    <ligand>
        <name>heme</name>
        <dbReference type="ChEBI" id="CHEBI:30413"/>
    </ligand>
    <ligandPart>
        <name>Fe</name>
        <dbReference type="ChEBI" id="CHEBI:18248"/>
    </ligandPart>
</feature>
<dbReference type="GO" id="GO:0043386">
    <property type="term" value="P:mycotoxin biosynthetic process"/>
    <property type="evidence" value="ECO:0007669"/>
    <property type="project" value="UniProtKB-ARBA"/>
</dbReference>
<name>A0A9W9PPY8_9EURO</name>
<dbReference type="GO" id="GO:0005506">
    <property type="term" value="F:iron ion binding"/>
    <property type="evidence" value="ECO:0007669"/>
    <property type="project" value="InterPro"/>
</dbReference>
<reference evidence="11" key="1">
    <citation type="submission" date="2022-12" db="EMBL/GenBank/DDBJ databases">
        <authorList>
            <person name="Petersen C."/>
        </authorList>
    </citation>
    <scope>NUCLEOTIDE SEQUENCE</scope>
    <source>
        <strain evidence="11">IBT 21472</strain>
    </source>
</reference>
<dbReference type="Proteomes" id="UP001147746">
    <property type="component" value="Unassembled WGS sequence"/>
</dbReference>
<gene>
    <name evidence="11" type="ORF">N7476_010286</name>
</gene>
<evidence type="ECO:0000256" key="9">
    <source>
        <dbReference type="RuleBase" id="RU000461"/>
    </source>
</evidence>
<sequence length="498" mass="56685">MLPKLETLKMTSLFSLATIALAAYLLWIILYNLYISPLSKYPGPKLAACTNLPNLYWTSTGQYHYKLKDLHDKYGDVVRAGPQTLVYRTPQAWKDIYSHRKSGTSSYLKDPKFYLQGPRGPSILNANDADHSRTRRLLSHAFSEKALRDQEALIQSYVDMLINRLQGEIASSRKVVDMSQWYNFTTFDIIGDLAFGEPFDCLKNSQYHPWVKMLFSSMKVLALRRPLAIYPFLAPIVSGLMPKRLVKMREEHFALTAEKVHRRLETKTDRPDFMAYILRVDDDRSLTAREMEANAAILIMAGSETTASLLSGFTFYALTNAGVWKKLVEEVRGAFGSYDEIDFKEVSQLGYLNAALEESLRVYPPVPATIPRIVPEGGAVIDGEFVPQGVSVSGAHYSTYHTESLFTDADSFIPERWLENRDKRFESDCRTALQAFSLGPRNCLGRNLAYAEMRLIAAKMLWSFDMTLDESSASWNIQKAYNIWERKPLMVKLSLVLH</sequence>
<evidence type="ECO:0000256" key="1">
    <source>
        <dbReference type="ARBA" id="ARBA00001971"/>
    </source>
</evidence>
<keyword evidence="4 8" id="KW-0479">Metal-binding</keyword>
<protein>
    <submittedName>
        <fullName evidence="11">Cytochrome monooxygenase lcsI</fullName>
    </submittedName>
</protein>
<keyword evidence="12" id="KW-1185">Reference proteome</keyword>
<evidence type="ECO:0000256" key="4">
    <source>
        <dbReference type="ARBA" id="ARBA00022723"/>
    </source>
</evidence>
<keyword evidence="6 8" id="KW-0408">Iron</keyword>
<dbReference type="PROSITE" id="PS00086">
    <property type="entry name" value="CYTOCHROME_P450"/>
    <property type="match status" value="1"/>
</dbReference>
<feature type="transmembrane region" description="Helical" evidence="10">
    <location>
        <begin position="12"/>
        <end position="34"/>
    </location>
</feature>
<dbReference type="PANTHER" id="PTHR24305">
    <property type="entry name" value="CYTOCHROME P450"/>
    <property type="match status" value="1"/>
</dbReference>
<dbReference type="EMBL" id="JAPZBO010000009">
    <property type="protein sequence ID" value="KAJ5303487.1"/>
    <property type="molecule type" value="Genomic_DNA"/>
</dbReference>
<dbReference type="FunFam" id="1.10.630.10:FF:000047">
    <property type="entry name" value="Cytochrome P450 monooxygenase"/>
    <property type="match status" value="1"/>
</dbReference>
<dbReference type="PRINTS" id="PR00463">
    <property type="entry name" value="EP450I"/>
</dbReference>
<dbReference type="CDD" id="cd11058">
    <property type="entry name" value="CYP60B-like"/>
    <property type="match status" value="1"/>
</dbReference>
<keyword evidence="10" id="KW-1133">Transmembrane helix</keyword>
<dbReference type="InterPro" id="IPR001128">
    <property type="entry name" value="Cyt_P450"/>
</dbReference>
<evidence type="ECO:0000256" key="5">
    <source>
        <dbReference type="ARBA" id="ARBA00023002"/>
    </source>
</evidence>
<comment type="cofactor">
    <cofactor evidence="1 8">
        <name>heme</name>
        <dbReference type="ChEBI" id="CHEBI:30413"/>
    </cofactor>
</comment>
<keyword evidence="3 8" id="KW-0349">Heme</keyword>
<dbReference type="Gene3D" id="1.10.630.10">
    <property type="entry name" value="Cytochrome P450"/>
    <property type="match status" value="1"/>
</dbReference>
<comment type="caution">
    <text evidence="11">The sequence shown here is derived from an EMBL/GenBank/DDBJ whole genome shotgun (WGS) entry which is preliminary data.</text>
</comment>
<dbReference type="InterPro" id="IPR036396">
    <property type="entry name" value="Cyt_P450_sf"/>
</dbReference>
<evidence type="ECO:0000256" key="2">
    <source>
        <dbReference type="ARBA" id="ARBA00010617"/>
    </source>
</evidence>
<dbReference type="Pfam" id="PF00067">
    <property type="entry name" value="p450"/>
    <property type="match status" value="1"/>
</dbReference>
<keyword evidence="7 9" id="KW-0503">Monooxygenase</keyword>
<dbReference type="PRINTS" id="PR00385">
    <property type="entry name" value="P450"/>
</dbReference>
<dbReference type="PANTHER" id="PTHR24305:SF210">
    <property type="entry name" value="CYTOCHROME P450 MONOOXYGENASE ASQL-RELATED"/>
    <property type="match status" value="1"/>
</dbReference>
<keyword evidence="10" id="KW-0472">Membrane</keyword>